<evidence type="ECO:0000256" key="3">
    <source>
        <dbReference type="ARBA" id="ARBA00022679"/>
    </source>
</evidence>
<evidence type="ECO:0000256" key="2">
    <source>
        <dbReference type="ARBA" id="ARBA00022516"/>
    </source>
</evidence>
<comment type="similarity">
    <text evidence="6">Belongs to the acetyltransferase family. OlsB subfamily.</text>
</comment>
<keyword evidence="13" id="KW-1185">Reference proteome</keyword>
<dbReference type="GO" id="GO:0043810">
    <property type="term" value="F:ornithine-acyl [acyl carrier protein] N-acyltransferase activity"/>
    <property type="evidence" value="ECO:0007669"/>
    <property type="project" value="UniProtKB-EC"/>
</dbReference>
<dbReference type="SUPFAM" id="SSF69593">
    <property type="entry name" value="Glycerol-3-phosphate (1)-acyltransferase"/>
    <property type="match status" value="1"/>
</dbReference>
<gene>
    <name evidence="12" type="ORF">D5R81_16180</name>
</gene>
<comment type="function">
    <text evidence="9">Catalyzes the first step in the biosynthesis of ornithine lipids, which are phosphorus-free membrane lipids. Catalyzes the 3-hydroxyacyl-acyl carrier protein-dependent acylation of ornithine to form lyso-ornithine lipid (LOL).</text>
</comment>
<evidence type="ECO:0000256" key="7">
    <source>
        <dbReference type="ARBA" id="ARBA00039058"/>
    </source>
</evidence>
<comment type="catalytic activity">
    <reaction evidence="10">
        <text>a (3R)-hydroxyacyl-[ACP] + L-ornithine = a lyso-ornithine lipid + holo-[ACP] + H(+)</text>
        <dbReference type="Rhea" id="RHEA:20633"/>
        <dbReference type="Rhea" id="RHEA-COMP:9685"/>
        <dbReference type="Rhea" id="RHEA-COMP:9945"/>
        <dbReference type="ChEBI" id="CHEBI:15378"/>
        <dbReference type="ChEBI" id="CHEBI:46911"/>
        <dbReference type="ChEBI" id="CHEBI:64479"/>
        <dbReference type="ChEBI" id="CHEBI:78827"/>
        <dbReference type="ChEBI" id="CHEBI:138482"/>
        <dbReference type="EC" id="2.3.2.30"/>
    </reaction>
    <physiologicalReaction direction="left-to-right" evidence="10">
        <dbReference type="Rhea" id="RHEA:20634"/>
    </physiologicalReaction>
</comment>
<name>A0A3A6U2R7_9GAMM</name>
<dbReference type="Pfam" id="PF19576">
    <property type="entry name" value="Acyltransf_2"/>
    <property type="match status" value="1"/>
</dbReference>
<dbReference type="Proteomes" id="UP000273022">
    <property type="component" value="Unassembled WGS sequence"/>
</dbReference>
<evidence type="ECO:0000313" key="12">
    <source>
        <dbReference type="EMBL" id="RJY07283.1"/>
    </source>
</evidence>
<evidence type="ECO:0000256" key="9">
    <source>
        <dbReference type="ARBA" id="ARBA00045724"/>
    </source>
</evidence>
<reference evidence="12 13" key="1">
    <citation type="submission" date="2018-09" db="EMBL/GenBank/DDBJ databases">
        <title>Phylogeny of the Shewanellaceae, and recommendation for two new genera, Pseudoshewanella and Parashewanella.</title>
        <authorList>
            <person name="Wang G."/>
        </authorList>
    </citation>
    <scope>NUCLEOTIDE SEQUENCE [LARGE SCALE GENOMIC DNA]</scope>
    <source>
        <strain evidence="12 13">KCTC 22492</strain>
    </source>
</reference>
<dbReference type="OrthoDB" id="1113830at2"/>
<proteinExistence type="inferred from homology"/>
<keyword evidence="4" id="KW-0443">Lipid metabolism</keyword>
<dbReference type="PANTHER" id="PTHR37323">
    <property type="entry name" value="GCN5-RELATED N-ACETYLTRANSFERASE"/>
    <property type="match status" value="1"/>
</dbReference>
<sequence>MIFTVDKVVKDNLPRIEQKQWLAKPTKAMLRYLLNEKKCNEIAIKHAHQTGIDFVEKVLESFNFSYSVPNNELENIPKEGRVIIFANHPIGSLDALALIKLISEVRSDIKVIANELLMALTPLHNILLPVRNMTGGTPKQNLENIHAHLKNDGAILIFPAGEVSRLRPQGVRDTTWQTGFVKMAAACNAPLLPMFADAKNSAMFYGASMIYKPLATLLLVKEMFKQAEKNMPIRIGRLIPCDAISNNDFPLKIKVKLLKNHLYRIAKDRSELFNTQSPIAHPVDRAELQQALTQCELLGTTADDKLIYLYKHQSSSPIMREIGRLREIAFRAVGEGTGQRRDIDKYDSYYLHLVLWDKSDLEIVGAYRFASAVDTHKQQDNTALYSQSLFDYHDNFSPYFERGLELGRSFVQPKYWGKRSLEYLWYGIGAFLAKHPQYRYLFGPVTISGQLPLQAKELLVHFYQTQFAPAQPLATSHSPFIISNSRQQELNTIYDSTVDLEASNYSTDFRTLKHLLAEQGVAVPTLFKQYSELCEPNGVKFLDFGIDTEFSDCVDGLVLVDLHMLLPKKRAKYLT</sequence>
<accession>A0A3A6U2R7</accession>
<evidence type="ECO:0000256" key="10">
    <source>
        <dbReference type="ARBA" id="ARBA00047785"/>
    </source>
</evidence>
<keyword evidence="3 12" id="KW-0808">Transferase</keyword>
<dbReference type="Pfam" id="PF13444">
    <property type="entry name" value="Acetyltransf_5"/>
    <property type="match status" value="1"/>
</dbReference>
<dbReference type="AlphaFoldDB" id="A0A3A6U2R7"/>
<evidence type="ECO:0000256" key="4">
    <source>
        <dbReference type="ARBA" id="ARBA00023098"/>
    </source>
</evidence>
<dbReference type="PANTHER" id="PTHR37323:SF1">
    <property type="entry name" value="L-ORNITHINE N(ALPHA)-ACYLTRANSFERASE"/>
    <property type="match status" value="1"/>
</dbReference>
<evidence type="ECO:0000256" key="5">
    <source>
        <dbReference type="ARBA" id="ARBA00023315"/>
    </source>
</evidence>
<evidence type="ECO:0000313" key="13">
    <source>
        <dbReference type="Proteomes" id="UP000273022"/>
    </source>
</evidence>
<keyword evidence="5" id="KW-0012">Acyltransferase</keyword>
<protein>
    <recommendedName>
        <fullName evidence="8">L-ornithine N(alpha)-acyltransferase</fullName>
        <ecNumber evidence="7">2.3.2.30</ecNumber>
    </recommendedName>
</protein>
<evidence type="ECO:0000256" key="1">
    <source>
        <dbReference type="ARBA" id="ARBA00005189"/>
    </source>
</evidence>
<evidence type="ECO:0000256" key="6">
    <source>
        <dbReference type="ARBA" id="ARBA00038095"/>
    </source>
</evidence>
<dbReference type="InterPro" id="IPR052351">
    <property type="entry name" value="Ornithine_N-alpha-AT"/>
</dbReference>
<dbReference type="InterPro" id="IPR045746">
    <property type="entry name" value="ACT14924-like_Acyltransf_dom"/>
</dbReference>
<evidence type="ECO:0000259" key="11">
    <source>
        <dbReference type="Pfam" id="PF19576"/>
    </source>
</evidence>
<dbReference type="SUPFAM" id="SSF55729">
    <property type="entry name" value="Acyl-CoA N-acyltransferases (Nat)"/>
    <property type="match status" value="1"/>
</dbReference>
<feature type="domain" description="Putative acyltransferase ACT14924-like acyltransferase" evidence="11">
    <location>
        <begin position="29"/>
        <end position="240"/>
    </location>
</feature>
<comment type="pathway">
    <text evidence="1">Lipid metabolism.</text>
</comment>
<dbReference type="EC" id="2.3.2.30" evidence="7"/>
<evidence type="ECO:0000256" key="8">
    <source>
        <dbReference type="ARBA" id="ARBA00039866"/>
    </source>
</evidence>
<dbReference type="GO" id="GO:0006629">
    <property type="term" value="P:lipid metabolic process"/>
    <property type="evidence" value="ECO:0007669"/>
    <property type="project" value="UniProtKB-KW"/>
</dbReference>
<comment type="caution">
    <text evidence="12">The sequence shown here is derived from an EMBL/GenBank/DDBJ whole genome shotgun (WGS) entry which is preliminary data.</text>
</comment>
<keyword evidence="2" id="KW-0444">Lipid biosynthesis</keyword>
<dbReference type="InterPro" id="IPR016181">
    <property type="entry name" value="Acyl_CoA_acyltransferase"/>
</dbReference>
<dbReference type="RefSeq" id="WP_121854662.1">
    <property type="nucleotide sequence ID" value="NZ_CP037952.1"/>
</dbReference>
<dbReference type="EMBL" id="QYYH01000127">
    <property type="protein sequence ID" value="RJY07283.1"/>
    <property type="molecule type" value="Genomic_DNA"/>
</dbReference>
<organism evidence="12 13">
    <name type="scientific">Parashewanella spongiae</name>
    <dbReference type="NCBI Taxonomy" id="342950"/>
    <lineage>
        <taxon>Bacteria</taxon>
        <taxon>Pseudomonadati</taxon>
        <taxon>Pseudomonadota</taxon>
        <taxon>Gammaproteobacteria</taxon>
        <taxon>Alteromonadales</taxon>
        <taxon>Shewanellaceae</taxon>
        <taxon>Parashewanella</taxon>
    </lineage>
</organism>